<proteinExistence type="predicted"/>
<feature type="signal peptide" evidence="1">
    <location>
        <begin position="1"/>
        <end position="17"/>
    </location>
</feature>
<feature type="chain" id="PRO_5015730477" evidence="1">
    <location>
        <begin position="18"/>
        <end position="281"/>
    </location>
</feature>
<reference evidence="2 3" key="1">
    <citation type="submission" date="2018-04" db="EMBL/GenBank/DDBJ databases">
        <title>Genomic Encyclopedia of Archaeal and Bacterial Type Strains, Phase II (KMG-II): from individual species to whole genera.</title>
        <authorList>
            <person name="Goeker M."/>
        </authorList>
    </citation>
    <scope>NUCLEOTIDE SEQUENCE [LARGE SCALE GENOMIC DNA]</scope>
    <source>
        <strain evidence="2 3">DSM 100162</strain>
    </source>
</reference>
<dbReference type="AlphaFoldDB" id="A0A2T5YTJ5"/>
<gene>
    <name evidence="2" type="ORF">C8N40_101459</name>
</gene>
<dbReference type="EMBL" id="QBKI01000001">
    <property type="protein sequence ID" value="PTX22633.1"/>
    <property type="molecule type" value="Genomic_DNA"/>
</dbReference>
<keyword evidence="1" id="KW-0732">Signal</keyword>
<evidence type="ECO:0000256" key="1">
    <source>
        <dbReference type="SAM" id="SignalP"/>
    </source>
</evidence>
<accession>A0A2T5YTJ5</accession>
<evidence type="ECO:0000313" key="2">
    <source>
        <dbReference type="EMBL" id="PTX22633.1"/>
    </source>
</evidence>
<protein>
    <submittedName>
        <fullName evidence="2">Uncharacterized protein</fullName>
    </submittedName>
</protein>
<dbReference type="RefSeq" id="WP_108210168.1">
    <property type="nucleotide sequence ID" value="NZ_QBKI01000001.1"/>
</dbReference>
<dbReference type="Proteomes" id="UP000244225">
    <property type="component" value="Unassembled WGS sequence"/>
</dbReference>
<keyword evidence="3" id="KW-1185">Reference proteome</keyword>
<name>A0A2T5YTJ5_9BACT</name>
<sequence length="281" mass="32506">MRHLLLLLAILFTPAIAAAQKQVNQKIRAQVLDEGYRLYRSEMASWRGTDLFLENHPELREKAGGYFSYAHNDSTRCIFFSKGEQPQALISFTFDNSFSTDGAKVARQQRPFTNLERDLYQMRRAALAEINADTLFQQYNNTNLNLVPLINGKEKKVYVLTGPQLHGVVILGNDYLLTFDSNNKVRSKQKLHQNIIPIDFKADSVQEASTMHTHLPSTGDYMTPTDICTLLLYGEMSQWKQHYTLSQDFISIWDVEKRDLVMLTRKAWEKIMQHQEAKRQN</sequence>
<organism evidence="2 3">
    <name type="scientific">Pontibacter mucosus</name>
    <dbReference type="NCBI Taxonomy" id="1649266"/>
    <lineage>
        <taxon>Bacteria</taxon>
        <taxon>Pseudomonadati</taxon>
        <taxon>Bacteroidota</taxon>
        <taxon>Cytophagia</taxon>
        <taxon>Cytophagales</taxon>
        <taxon>Hymenobacteraceae</taxon>
        <taxon>Pontibacter</taxon>
    </lineage>
</organism>
<dbReference type="OrthoDB" id="1075024at2"/>
<evidence type="ECO:0000313" key="3">
    <source>
        <dbReference type="Proteomes" id="UP000244225"/>
    </source>
</evidence>
<comment type="caution">
    <text evidence="2">The sequence shown here is derived from an EMBL/GenBank/DDBJ whole genome shotgun (WGS) entry which is preliminary data.</text>
</comment>